<dbReference type="Proteomes" id="UP000813462">
    <property type="component" value="Unassembled WGS sequence"/>
</dbReference>
<evidence type="ECO:0000313" key="4">
    <source>
        <dbReference type="Proteomes" id="UP000813462"/>
    </source>
</evidence>
<protein>
    <submittedName>
        <fullName evidence="3">Uncharacterized protein</fullName>
    </submittedName>
</protein>
<evidence type="ECO:0000256" key="2">
    <source>
        <dbReference type="SAM" id="Phobius"/>
    </source>
</evidence>
<comment type="caution">
    <text evidence="3">The sequence shown here is derived from an EMBL/GenBank/DDBJ whole genome shotgun (WGS) entry which is preliminary data.</text>
</comment>
<evidence type="ECO:0000256" key="1">
    <source>
        <dbReference type="SAM" id="MobiDB-lite"/>
    </source>
</evidence>
<feature type="region of interest" description="Disordered" evidence="1">
    <location>
        <begin position="11"/>
        <end position="46"/>
    </location>
</feature>
<proteinExistence type="predicted"/>
<keyword evidence="2" id="KW-0472">Membrane</keyword>
<organism evidence="3 4">
    <name type="scientific">Ziziphus jujuba var. spinosa</name>
    <dbReference type="NCBI Taxonomy" id="714518"/>
    <lineage>
        <taxon>Eukaryota</taxon>
        <taxon>Viridiplantae</taxon>
        <taxon>Streptophyta</taxon>
        <taxon>Embryophyta</taxon>
        <taxon>Tracheophyta</taxon>
        <taxon>Spermatophyta</taxon>
        <taxon>Magnoliopsida</taxon>
        <taxon>eudicotyledons</taxon>
        <taxon>Gunneridae</taxon>
        <taxon>Pentapetalae</taxon>
        <taxon>rosids</taxon>
        <taxon>fabids</taxon>
        <taxon>Rosales</taxon>
        <taxon>Rhamnaceae</taxon>
        <taxon>Paliureae</taxon>
        <taxon>Ziziphus</taxon>
    </lineage>
</organism>
<evidence type="ECO:0000313" key="3">
    <source>
        <dbReference type="EMBL" id="KAH7533481.1"/>
    </source>
</evidence>
<keyword evidence="2" id="KW-0812">Transmembrane</keyword>
<dbReference type="EMBL" id="JAEACU010000004">
    <property type="protein sequence ID" value="KAH7533481.1"/>
    <property type="molecule type" value="Genomic_DNA"/>
</dbReference>
<reference evidence="3" key="1">
    <citation type="journal article" date="2021" name="Front. Plant Sci.">
        <title>Chromosome-Scale Genome Assembly for Chinese Sour Jujube and Insights Into Its Genome Evolution and Domestication Signature.</title>
        <authorList>
            <person name="Shen L.-Y."/>
            <person name="Luo H."/>
            <person name="Wang X.-L."/>
            <person name="Wang X.-M."/>
            <person name="Qiu X.-J."/>
            <person name="Liu H."/>
            <person name="Zhou S.-S."/>
            <person name="Jia K.-H."/>
            <person name="Nie S."/>
            <person name="Bao Y.-T."/>
            <person name="Zhang R.-G."/>
            <person name="Yun Q.-Z."/>
            <person name="Chai Y.-H."/>
            <person name="Lu J.-Y."/>
            <person name="Li Y."/>
            <person name="Zhao S.-W."/>
            <person name="Mao J.-F."/>
            <person name="Jia S.-G."/>
            <person name="Mao Y.-M."/>
        </authorList>
    </citation>
    <scope>NUCLEOTIDE SEQUENCE</scope>
    <source>
        <strain evidence="3">AT0</strain>
        <tissue evidence="3">Leaf</tissue>
    </source>
</reference>
<name>A0A978VK62_ZIZJJ</name>
<feature type="transmembrane region" description="Helical" evidence="2">
    <location>
        <begin position="56"/>
        <end position="74"/>
    </location>
</feature>
<dbReference type="AlphaFoldDB" id="A0A978VK62"/>
<keyword evidence="2" id="KW-1133">Transmembrane helix</keyword>
<accession>A0A978VK62</accession>
<sequence length="99" mass="10880">MCLCGKPLSKECGDPNDLQPPSSSTVEEEDKPSSSTVEEEDKEKGSALEFGWKPVVMGYGCGSVIGIVVGHFVINRIYDWFDYTFGIRLPKNKVAALHN</sequence>
<gene>
    <name evidence="3" type="ORF">FEM48_Zijuj04G0135500</name>
</gene>